<dbReference type="SMART" id="SM00981">
    <property type="entry name" value="THUMP"/>
    <property type="match status" value="1"/>
</dbReference>
<dbReference type="PANTHER" id="PTHR13452:SF10">
    <property type="entry name" value="THUMP DOMAIN-CONTAINING PROTEIN 1"/>
    <property type="match status" value="1"/>
</dbReference>
<dbReference type="Gene3D" id="3.30.2300.10">
    <property type="entry name" value="THUMP superfamily"/>
    <property type="match status" value="1"/>
</dbReference>
<evidence type="ECO:0000313" key="4">
    <source>
        <dbReference type="EMBL" id="JAC62956.1"/>
    </source>
</evidence>
<keyword evidence="4" id="KW-0808">Transferase</keyword>
<evidence type="ECO:0000313" key="5">
    <source>
        <dbReference type="EMBL" id="JAC64675.1"/>
    </source>
</evidence>
<evidence type="ECO:0000256" key="2">
    <source>
        <dbReference type="SAM" id="MobiDB-lite"/>
    </source>
</evidence>
<dbReference type="PANTHER" id="PTHR13452">
    <property type="entry name" value="THUMP DOMAIN CONTAINING PROTEIN 1-RELATED"/>
    <property type="match status" value="1"/>
</dbReference>
<proteinExistence type="predicted"/>
<dbReference type="GO" id="GO:0003723">
    <property type="term" value="F:RNA binding"/>
    <property type="evidence" value="ECO:0007669"/>
    <property type="project" value="UniProtKB-UniRule"/>
</dbReference>
<dbReference type="AlphaFoldDB" id="A0A061QXB3"/>
<dbReference type="SUPFAM" id="SSF143437">
    <property type="entry name" value="THUMP domain-like"/>
    <property type="match status" value="1"/>
</dbReference>
<feature type="region of interest" description="Disordered" evidence="2">
    <location>
        <begin position="256"/>
        <end position="276"/>
    </location>
</feature>
<feature type="region of interest" description="Disordered" evidence="2">
    <location>
        <begin position="1"/>
        <end position="40"/>
    </location>
</feature>
<dbReference type="EMBL" id="GBEZ01022143">
    <property type="protein sequence ID" value="JAC64675.1"/>
    <property type="molecule type" value="Transcribed_RNA"/>
</dbReference>
<dbReference type="FunFam" id="3.30.2300.10:FF:000001">
    <property type="entry name" value="THUMP domain-containing protein 1"/>
    <property type="match status" value="1"/>
</dbReference>
<dbReference type="InterPro" id="IPR040183">
    <property type="entry name" value="THUMPD1-like"/>
</dbReference>
<dbReference type="GO" id="GO:0016740">
    <property type="term" value="F:transferase activity"/>
    <property type="evidence" value="ECO:0007669"/>
    <property type="project" value="UniProtKB-KW"/>
</dbReference>
<organism evidence="4">
    <name type="scientific">Tetraselmis sp. GSL018</name>
    <dbReference type="NCBI Taxonomy" id="582737"/>
    <lineage>
        <taxon>Eukaryota</taxon>
        <taxon>Viridiplantae</taxon>
        <taxon>Chlorophyta</taxon>
        <taxon>core chlorophytes</taxon>
        <taxon>Chlorodendrophyceae</taxon>
        <taxon>Chlorodendrales</taxon>
        <taxon>Chlorodendraceae</taxon>
        <taxon>Tetraselmis</taxon>
    </lineage>
</organism>
<dbReference type="Pfam" id="PF02926">
    <property type="entry name" value="THUMP"/>
    <property type="match status" value="1"/>
</dbReference>
<evidence type="ECO:0000313" key="6">
    <source>
        <dbReference type="EMBL" id="JAC66996.1"/>
    </source>
</evidence>
<name>A0A061QXB3_9CHLO</name>
<feature type="compositionally biased region" description="Basic and acidic residues" evidence="2">
    <location>
        <begin position="1"/>
        <end position="19"/>
    </location>
</feature>
<protein>
    <submittedName>
        <fullName evidence="4">tRNA acetyltransferase TAN1</fullName>
    </submittedName>
</protein>
<dbReference type="InterPro" id="IPR004114">
    <property type="entry name" value="THUMP_dom"/>
</dbReference>
<evidence type="ECO:0000256" key="1">
    <source>
        <dbReference type="PROSITE-ProRule" id="PRU00529"/>
    </source>
</evidence>
<dbReference type="EMBL" id="GBEZ01019581">
    <property type="protein sequence ID" value="JAC66996.1"/>
    <property type="molecule type" value="Transcribed_RNA"/>
</dbReference>
<dbReference type="GO" id="GO:0006400">
    <property type="term" value="P:tRNA modification"/>
    <property type="evidence" value="ECO:0007669"/>
    <property type="project" value="InterPro"/>
</dbReference>
<dbReference type="EMBL" id="GBEZ01023979">
    <property type="protein sequence ID" value="JAC62956.1"/>
    <property type="molecule type" value="Transcribed_RNA"/>
</dbReference>
<dbReference type="CDD" id="cd11717">
    <property type="entry name" value="THUMP_THUMPD1_like"/>
    <property type="match status" value="1"/>
</dbReference>
<evidence type="ECO:0000259" key="3">
    <source>
        <dbReference type="PROSITE" id="PS51165"/>
    </source>
</evidence>
<keyword evidence="1" id="KW-0694">RNA-binding</keyword>
<accession>A0A061QXB3</accession>
<feature type="domain" description="THUMP" evidence="3">
    <location>
        <begin position="136"/>
        <end position="244"/>
    </location>
</feature>
<reference evidence="4" key="1">
    <citation type="submission" date="2014-05" db="EMBL/GenBank/DDBJ databases">
        <title>The transcriptome of the halophilic microalga Tetraselmis sp. GSL018 isolated from the Great Salt Lake, Utah.</title>
        <authorList>
            <person name="Jinkerson R.E."/>
            <person name="D'Adamo S."/>
            <person name="Posewitz M.C."/>
        </authorList>
    </citation>
    <scope>NUCLEOTIDE SEQUENCE</scope>
    <source>
        <strain evidence="4">GSL018</strain>
    </source>
</reference>
<sequence length="276" mass="30403">MSDNKRKSGSEEHRSAPKEKKQRYGKAPANSKSGLPKEGKGVLVTCDANWERVAGQEAVDLLSDCWEKLNPQTASADRTAPASVALQAELKEAEGQASRDSRFFWTKLDIQGLIFVKMKTEEGKPGPSKLVEHILREISETKQMKSRHCIRLIPVEESCQASLEQIKELSKTMADSVFKGSEGLKFAVAFEKRGHSGECNDRMKVIDTVVGNIEQPPNKVDLTKPDKTVLVQIVKNSCGMSIVDNYHKLKKYNMRSASAPEEEGAADKAKEAAGGE</sequence>
<dbReference type="PROSITE" id="PS51165">
    <property type="entry name" value="THUMP"/>
    <property type="match status" value="1"/>
</dbReference>
<gene>
    <name evidence="4" type="primary">TAN1</name>
    <name evidence="6" type="ORF">TSPGSL018_12262</name>
    <name evidence="5" type="ORF">TSPGSL018_17798</name>
    <name evidence="4" type="ORF">TSPGSL018_21855</name>
</gene>
<feature type="compositionally biased region" description="Basic and acidic residues" evidence="2">
    <location>
        <begin position="265"/>
        <end position="276"/>
    </location>
</feature>